<organism evidence="3 4">
    <name type="scientific">Sphingomonas carotinifaciens</name>
    <dbReference type="NCBI Taxonomy" id="1166323"/>
    <lineage>
        <taxon>Bacteria</taxon>
        <taxon>Pseudomonadati</taxon>
        <taxon>Pseudomonadota</taxon>
        <taxon>Alphaproteobacteria</taxon>
        <taxon>Sphingomonadales</taxon>
        <taxon>Sphingomonadaceae</taxon>
        <taxon>Sphingomonas</taxon>
    </lineage>
</organism>
<dbReference type="EMBL" id="WSUT01000005">
    <property type="protein sequence ID" value="MWC43350.1"/>
    <property type="molecule type" value="Genomic_DNA"/>
</dbReference>
<proteinExistence type="predicted"/>
<sequence>MSAGPVPASRHAAARHSAGVVWRCVTVLFGGYAFAAVGVTLLARLLPIDRAEATGWGMVLSFLVFVSVGLWGLHDHRLGRVSLVIWGGAALGFAALRLLGVRP</sequence>
<keyword evidence="1" id="KW-0472">Membrane</keyword>
<reference evidence="2 5" key="2">
    <citation type="submission" date="2019-12" db="EMBL/GenBank/DDBJ databases">
        <authorList>
            <person name="Zheng J."/>
        </authorList>
    </citation>
    <scope>NUCLEOTIDE SEQUENCE [LARGE SCALE GENOMIC DNA]</scope>
    <source>
        <strain evidence="2 5">DSM 27347</strain>
    </source>
</reference>
<name>A0A1G7LFT1_9SPHN</name>
<dbReference type="EMBL" id="FNBI01000003">
    <property type="protein sequence ID" value="SDF48271.1"/>
    <property type="molecule type" value="Genomic_DNA"/>
</dbReference>
<dbReference type="OrthoDB" id="7211205at2"/>
<accession>A0A1G7LFT1</accession>
<evidence type="ECO:0000313" key="4">
    <source>
        <dbReference type="Proteomes" id="UP000323502"/>
    </source>
</evidence>
<dbReference type="Proteomes" id="UP000436801">
    <property type="component" value="Unassembled WGS sequence"/>
</dbReference>
<reference evidence="3 4" key="1">
    <citation type="submission" date="2016-10" db="EMBL/GenBank/DDBJ databases">
        <authorList>
            <person name="Varghese N."/>
            <person name="Submissions S."/>
        </authorList>
    </citation>
    <scope>NUCLEOTIDE SEQUENCE [LARGE SCALE GENOMIC DNA]</scope>
    <source>
        <strain evidence="3 4">S7-754</strain>
    </source>
</reference>
<feature type="transmembrane region" description="Helical" evidence="1">
    <location>
        <begin position="20"/>
        <end position="43"/>
    </location>
</feature>
<keyword evidence="1" id="KW-1133">Transmembrane helix</keyword>
<dbReference type="RefSeq" id="WP_149682334.1">
    <property type="nucleotide sequence ID" value="NZ_FNBI01000003.1"/>
</dbReference>
<keyword evidence="1" id="KW-0812">Transmembrane</keyword>
<protein>
    <submittedName>
        <fullName evidence="2">Iron transporter</fullName>
    </submittedName>
</protein>
<keyword evidence="4" id="KW-1185">Reference proteome</keyword>
<gene>
    <name evidence="2" type="ORF">GQR91_06735</name>
    <name evidence="3" type="ORF">SAMN05216557_103476</name>
</gene>
<feature type="transmembrane region" description="Helical" evidence="1">
    <location>
        <begin position="79"/>
        <end position="99"/>
    </location>
</feature>
<evidence type="ECO:0000313" key="3">
    <source>
        <dbReference type="EMBL" id="SDF48271.1"/>
    </source>
</evidence>
<feature type="transmembrane region" description="Helical" evidence="1">
    <location>
        <begin position="55"/>
        <end position="73"/>
    </location>
</feature>
<evidence type="ECO:0000313" key="2">
    <source>
        <dbReference type="EMBL" id="MWC43350.1"/>
    </source>
</evidence>
<evidence type="ECO:0000256" key="1">
    <source>
        <dbReference type="SAM" id="Phobius"/>
    </source>
</evidence>
<dbReference type="AlphaFoldDB" id="A0A1G7LFT1"/>
<evidence type="ECO:0000313" key="5">
    <source>
        <dbReference type="Proteomes" id="UP000436801"/>
    </source>
</evidence>
<dbReference type="Proteomes" id="UP000323502">
    <property type="component" value="Unassembled WGS sequence"/>
</dbReference>